<sequence length="147" mass="16569">MRGMPSGALLLALLGALLPYCFAETRTCTQILAAGPGDEAQQQALLLCQLSESSTLLAQLGGLVAEGLDRLMIAHGIADDSEEQQSGDMEKRKHEYLRFGKRKHEYLRFGKRKHEYLRKRVALKMLTPRRSLTALWPPQIRPPFPHF</sequence>
<reference evidence="2" key="1">
    <citation type="submission" date="2023-06" db="EMBL/GenBank/DDBJ databases">
        <authorList>
            <person name="Delattre M."/>
        </authorList>
    </citation>
    <scope>NUCLEOTIDE SEQUENCE</scope>
    <source>
        <strain evidence="2">AF72</strain>
    </source>
</reference>
<proteinExistence type="predicted"/>
<organism evidence="2 3">
    <name type="scientific">Mesorhabditis spiculigera</name>
    <dbReference type="NCBI Taxonomy" id="96644"/>
    <lineage>
        <taxon>Eukaryota</taxon>
        <taxon>Metazoa</taxon>
        <taxon>Ecdysozoa</taxon>
        <taxon>Nematoda</taxon>
        <taxon>Chromadorea</taxon>
        <taxon>Rhabditida</taxon>
        <taxon>Rhabditina</taxon>
        <taxon>Rhabditomorpha</taxon>
        <taxon>Rhabditoidea</taxon>
        <taxon>Rhabditidae</taxon>
        <taxon>Mesorhabditinae</taxon>
        <taxon>Mesorhabditis</taxon>
    </lineage>
</organism>
<evidence type="ECO:0000313" key="2">
    <source>
        <dbReference type="EMBL" id="CAJ0578843.1"/>
    </source>
</evidence>
<dbReference type="Proteomes" id="UP001177023">
    <property type="component" value="Unassembled WGS sequence"/>
</dbReference>
<dbReference type="EMBL" id="CATQJA010002654">
    <property type="protein sequence ID" value="CAJ0578843.1"/>
    <property type="molecule type" value="Genomic_DNA"/>
</dbReference>
<evidence type="ECO:0000313" key="3">
    <source>
        <dbReference type="Proteomes" id="UP001177023"/>
    </source>
</evidence>
<protein>
    <submittedName>
        <fullName evidence="2">Uncharacterized protein</fullName>
    </submittedName>
</protein>
<feature type="chain" id="PRO_5041317142" evidence="1">
    <location>
        <begin position="24"/>
        <end position="147"/>
    </location>
</feature>
<keyword evidence="1" id="KW-0732">Signal</keyword>
<keyword evidence="3" id="KW-1185">Reference proteome</keyword>
<comment type="caution">
    <text evidence="2">The sequence shown here is derived from an EMBL/GenBank/DDBJ whole genome shotgun (WGS) entry which is preliminary data.</text>
</comment>
<feature type="signal peptide" evidence="1">
    <location>
        <begin position="1"/>
        <end position="23"/>
    </location>
</feature>
<gene>
    <name evidence="2" type="ORF">MSPICULIGERA_LOCUS17083</name>
</gene>
<accession>A0AA36D310</accession>
<feature type="non-terminal residue" evidence="2">
    <location>
        <position position="1"/>
    </location>
</feature>
<dbReference type="AlphaFoldDB" id="A0AA36D310"/>
<evidence type="ECO:0000256" key="1">
    <source>
        <dbReference type="SAM" id="SignalP"/>
    </source>
</evidence>
<name>A0AA36D310_9BILA</name>